<feature type="repeat" description="ANK" evidence="3">
    <location>
        <begin position="63"/>
        <end position="95"/>
    </location>
</feature>
<feature type="coiled-coil region" evidence="4">
    <location>
        <begin position="468"/>
        <end position="495"/>
    </location>
</feature>
<dbReference type="EMBL" id="JARGDH010000005">
    <property type="protein sequence ID" value="KAL0268447.1"/>
    <property type="molecule type" value="Genomic_DNA"/>
</dbReference>
<proteinExistence type="predicted"/>
<evidence type="ECO:0000313" key="6">
    <source>
        <dbReference type="EMBL" id="KAL0268447.1"/>
    </source>
</evidence>
<dbReference type="InterPro" id="IPR036770">
    <property type="entry name" value="Ankyrin_rpt-contain_sf"/>
</dbReference>
<dbReference type="InterPro" id="IPR011993">
    <property type="entry name" value="PH-like_dom_sf"/>
</dbReference>
<keyword evidence="4" id="KW-0175">Coiled coil</keyword>
<reference evidence="6" key="1">
    <citation type="journal article" date="2024" name="Gigascience">
        <title>Chromosome-level genome of the poultry shaft louse Menopon gallinae provides insight into the host-switching and adaptive evolution of parasitic lice.</title>
        <authorList>
            <person name="Xu Y."/>
            <person name="Ma L."/>
            <person name="Liu S."/>
            <person name="Liang Y."/>
            <person name="Liu Q."/>
            <person name="He Z."/>
            <person name="Tian L."/>
            <person name="Duan Y."/>
            <person name="Cai W."/>
            <person name="Li H."/>
            <person name="Song F."/>
        </authorList>
    </citation>
    <scope>NUCLEOTIDE SEQUENCE</scope>
    <source>
        <strain evidence="6">Cailab_2023a</strain>
    </source>
</reference>
<name>A0AAW2HF87_9NEOP</name>
<evidence type="ECO:0000256" key="2">
    <source>
        <dbReference type="ARBA" id="ARBA00023043"/>
    </source>
</evidence>
<dbReference type="SUPFAM" id="SSF50729">
    <property type="entry name" value="PH domain-like"/>
    <property type="match status" value="1"/>
</dbReference>
<dbReference type="Gene3D" id="1.25.40.20">
    <property type="entry name" value="Ankyrin repeat-containing domain"/>
    <property type="match status" value="2"/>
</dbReference>
<sequence>MRLCSRIMSESVSENCTKQELEELLLYASRHGDSRMVSQLLAERDRKSLDFDISCKGKTKSNLGWTPLHLATYFGHEAVVEQLLKAGCDVNSVNNAGDTSLHKAAFIGREDIVLLLLQYNASVSVSNGEGKKACDVAKSESDVHKLLTAALAADIRRKEERLLTASRENDLATIRQLLKDPEPPSINCVDGQGNSGLHCASYRGHKEAAVLLLQNGIDTTIRNNSGQLAVDLARGTQMQQVLNVKPVKVLQKSADRFEGQLLKRSRFLGWKPVWAVLERGVLTYFNSRGDGSTGMKRKDFKYLDGAKVTPLEHDSYTFIIHFSDTAIHRLSVVEYEDQPSSGQIERQKWINALNEHIAFNNHYVCHGQVLYDSDEEQEAIENLKPLGSMKESLQDATAYKQVLEKHLKESEMLLRAMGSNSFVHTEAILKTVHKRFQDLYDTSSEMLSSLNHCLTLFAQQEELRIIQLKQEQEKCRVLEEALNVLAKEHHELEQSLASQVTGGHKMKTRSPRFYDTSDDEFYDAFEAGMYYITLSLE</sequence>
<dbReference type="PROSITE" id="PS50003">
    <property type="entry name" value="PH_DOMAIN"/>
    <property type="match status" value="1"/>
</dbReference>
<organism evidence="6">
    <name type="scientific">Menopon gallinae</name>
    <name type="common">poultry shaft louse</name>
    <dbReference type="NCBI Taxonomy" id="328185"/>
    <lineage>
        <taxon>Eukaryota</taxon>
        <taxon>Metazoa</taxon>
        <taxon>Ecdysozoa</taxon>
        <taxon>Arthropoda</taxon>
        <taxon>Hexapoda</taxon>
        <taxon>Insecta</taxon>
        <taxon>Pterygota</taxon>
        <taxon>Neoptera</taxon>
        <taxon>Paraneoptera</taxon>
        <taxon>Psocodea</taxon>
        <taxon>Troctomorpha</taxon>
        <taxon>Phthiraptera</taxon>
        <taxon>Amblycera</taxon>
        <taxon>Menoponidae</taxon>
        <taxon>Menopon</taxon>
    </lineage>
</organism>
<dbReference type="Pfam" id="PF12796">
    <property type="entry name" value="Ank_2"/>
    <property type="match status" value="1"/>
</dbReference>
<protein>
    <recommendedName>
        <fullName evidence="5">PH domain-containing protein</fullName>
    </recommendedName>
</protein>
<accession>A0AAW2HF87</accession>
<feature type="repeat" description="ANK" evidence="3">
    <location>
        <begin position="192"/>
        <end position="224"/>
    </location>
</feature>
<dbReference type="SMART" id="SM00233">
    <property type="entry name" value="PH"/>
    <property type="match status" value="1"/>
</dbReference>
<evidence type="ECO:0000256" key="1">
    <source>
        <dbReference type="ARBA" id="ARBA00022737"/>
    </source>
</evidence>
<gene>
    <name evidence="6" type="ORF">PYX00_010395</name>
</gene>
<dbReference type="Gene3D" id="2.30.29.30">
    <property type="entry name" value="Pleckstrin-homology domain (PH domain)/Phosphotyrosine-binding domain (PTB)"/>
    <property type="match status" value="1"/>
</dbReference>
<dbReference type="SMART" id="SM00248">
    <property type="entry name" value="ANK"/>
    <property type="match status" value="5"/>
</dbReference>
<dbReference type="PROSITE" id="PS50088">
    <property type="entry name" value="ANK_REPEAT"/>
    <property type="match status" value="3"/>
</dbReference>
<keyword evidence="1" id="KW-0677">Repeat</keyword>
<dbReference type="PANTHER" id="PTHR24134">
    <property type="entry name" value="ANKYRIN REPEAT-CONTAINING PROTEIN DDB_G0279043"/>
    <property type="match status" value="1"/>
</dbReference>
<dbReference type="InterPro" id="IPR002110">
    <property type="entry name" value="Ankyrin_rpt"/>
</dbReference>
<evidence type="ECO:0000256" key="3">
    <source>
        <dbReference type="PROSITE-ProRule" id="PRU00023"/>
    </source>
</evidence>
<dbReference type="PANTHER" id="PTHR24134:SF9">
    <property type="entry name" value="ANKYRIN REPEAT AND SOCS BOX PROTEIN 8"/>
    <property type="match status" value="1"/>
</dbReference>
<evidence type="ECO:0000259" key="5">
    <source>
        <dbReference type="PROSITE" id="PS50003"/>
    </source>
</evidence>
<comment type="caution">
    <text evidence="6">The sequence shown here is derived from an EMBL/GenBank/DDBJ whole genome shotgun (WGS) entry which is preliminary data.</text>
</comment>
<dbReference type="InterPro" id="IPR001849">
    <property type="entry name" value="PH_domain"/>
</dbReference>
<dbReference type="AlphaFoldDB" id="A0AAW2HF87"/>
<dbReference type="Pfam" id="PF13857">
    <property type="entry name" value="Ank_5"/>
    <property type="match status" value="1"/>
</dbReference>
<dbReference type="PROSITE" id="PS50297">
    <property type="entry name" value="ANK_REP_REGION"/>
    <property type="match status" value="3"/>
</dbReference>
<keyword evidence="2 3" id="KW-0040">ANK repeat</keyword>
<feature type="domain" description="PH" evidence="5">
    <location>
        <begin position="254"/>
        <end position="358"/>
    </location>
</feature>
<dbReference type="SUPFAM" id="SSF48403">
    <property type="entry name" value="Ankyrin repeat"/>
    <property type="match status" value="1"/>
</dbReference>
<evidence type="ECO:0000256" key="4">
    <source>
        <dbReference type="SAM" id="Coils"/>
    </source>
</evidence>
<feature type="repeat" description="ANK" evidence="3">
    <location>
        <begin position="96"/>
        <end position="128"/>
    </location>
</feature>